<dbReference type="InterPro" id="IPR024483">
    <property type="entry name" value="Glam1"/>
</dbReference>
<feature type="transmembrane region" description="Helical" evidence="1">
    <location>
        <begin position="131"/>
        <end position="153"/>
    </location>
</feature>
<dbReference type="WBParaSite" id="Csp11.Scaffold595.g5244.t1">
    <property type="protein sequence ID" value="Csp11.Scaffold595.g5244.t1"/>
    <property type="gene ID" value="Csp11.Scaffold595.g5244"/>
</dbReference>
<sequence length="174" mass="19638">MEYHREPAGTETPKFCCFPARLLVCILSVIGITHNVISILFSATLEFRYQLIIPFCLTWIFLNILLLFGAFCNNERALKWSLRVVIACMILTGLYLMVVPVMIASFFASGVSFSNGSDNEERKKKFVDGLISGYSFELIAVVLIGAQILKYIVVNRLWEYESSVTVAANRYDSV</sequence>
<name>A0A1I7TEU3_9PELO</name>
<evidence type="ECO:0000313" key="3">
    <source>
        <dbReference type="WBParaSite" id="Csp11.Scaffold595.g5244.t1"/>
    </source>
</evidence>
<proteinExistence type="predicted"/>
<protein>
    <submittedName>
        <fullName evidence="3">Transmembrane protein</fullName>
    </submittedName>
</protein>
<feature type="transmembrane region" description="Helical" evidence="1">
    <location>
        <begin position="51"/>
        <end position="72"/>
    </location>
</feature>
<keyword evidence="2" id="KW-1185">Reference proteome</keyword>
<evidence type="ECO:0000256" key="1">
    <source>
        <dbReference type="SAM" id="Phobius"/>
    </source>
</evidence>
<evidence type="ECO:0000313" key="2">
    <source>
        <dbReference type="Proteomes" id="UP000095282"/>
    </source>
</evidence>
<dbReference type="PANTHER" id="PTHR35013:SF6">
    <property type="entry name" value="TRANSMEMBRANE PROTEIN"/>
    <property type="match status" value="1"/>
</dbReference>
<keyword evidence="1" id="KW-1133">Transmembrane helix</keyword>
<feature type="transmembrane region" description="Helical" evidence="1">
    <location>
        <begin position="84"/>
        <end position="111"/>
    </location>
</feature>
<accession>A0A1I7TEU3</accession>
<dbReference type="AlphaFoldDB" id="A0A1I7TEU3"/>
<dbReference type="PANTHER" id="PTHR35013">
    <property type="entry name" value="PROTEIN CBG22618-RELATED"/>
    <property type="match status" value="1"/>
</dbReference>
<feature type="transmembrane region" description="Helical" evidence="1">
    <location>
        <begin position="21"/>
        <end position="45"/>
    </location>
</feature>
<keyword evidence="1" id="KW-0812">Transmembrane</keyword>
<organism evidence="2 3">
    <name type="scientific">Caenorhabditis tropicalis</name>
    <dbReference type="NCBI Taxonomy" id="1561998"/>
    <lineage>
        <taxon>Eukaryota</taxon>
        <taxon>Metazoa</taxon>
        <taxon>Ecdysozoa</taxon>
        <taxon>Nematoda</taxon>
        <taxon>Chromadorea</taxon>
        <taxon>Rhabditida</taxon>
        <taxon>Rhabditina</taxon>
        <taxon>Rhabditomorpha</taxon>
        <taxon>Rhabditoidea</taxon>
        <taxon>Rhabditidae</taxon>
        <taxon>Peloderinae</taxon>
        <taxon>Caenorhabditis</taxon>
    </lineage>
</organism>
<dbReference type="Proteomes" id="UP000095282">
    <property type="component" value="Unplaced"/>
</dbReference>
<keyword evidence="1" id="KW-0472">Membrane</keyword>
<dbReference type="Pfam" id="PF10912">
    <property type="entry name" value="Glam1"/>
    <property type="match status" value="1"/>
</dbReference>
<reference evidence="3" key="1">
    <citation type="submission" date="2016-11" db="UniProtKB">
        <authorList>
            <consortium name="WormBaseParasite"/>
        </authorList>
    </citation>
    <scope>IDENTIFICATION</scope>
</reference>
<dbReference type="eggNOG" id="ENOG502THFD">
    <property type="taxonomic scope" value="Eukaryota"/>
</dbReference>